<comment type="caution">
    <text evidence="2">The sequence shown here is derived from an EMBL/GenBank/DDBJ whole genome shotgun (WGS) entry which is preliminary data.</text>
</comment>
<dbReference type="EMBL" id="CAMXCT030002223">
    <property type="protein sequence ID" value="CAL4783925.1"/>
    <property type="molecule type" value="Genomic_DNA"/>
</dbReference>
<feature type="region of interest" description="Disordered" evidence="1">
    <location>
        <begin position="16"/>
        <end position="66"/>
    </location>
</feature>
<dbReference type="EMBL" id="CAMXCT010002223">
    <property type="protein sequence ID" value="CAI3996613.1"/>
    <property type="molecule type" value="Genomic_DNA"/>
</dbReference>
<dbReference type="EMBL" id="CAMXCT020002223">
    <property type="protein sequence ID" value="CAL1149988.1"/>
    <property type="molecule type" value="Genomic_DNA"/>
</dbReference>
<evidence type="ECO:0000313" key="3">
    <source>
        <dbReference type="EMBL" id="CAL4783925.1"/>
    </source>
</evidence>
<dbReference type="AlphaFoldDB" id="A0A9P1CSM7"/>
<reference evidence="2" key="1">
    <citation type="submission" date="2022-10" db="EMBL/GenBank/DDBJ databases">
        <authorList>
            <person name="Chen Y."/>
            <person name="Dougan E. K."/>
            <person name="Chan C."/>
            <person name="Rhodes N."/>
            <person name="Thang M."/>
        </authorList>
    </citation>
    <scope>NUCLEOTIDE SEQUENCE</scope>
</reference>
<protein>
    <submittedName>
        <fullName evidence="2">Uncharacterized protein</fullName>
    </submittedName>
</protein>
<proteinExistence type="predicted"/>
<reference evidence="3 4" key="2">
    <citation type="submission" date="2024-05" db="EMBL/GenBank/DDBJ databases">
        <authorList>
            <person name="Chen Y."/>
            <person name="Shah S."/>
            <person name="Dougan E. K."/>
            <person name="Thang M."/>
            <person name="Chan C."/>
        </authorList>
    </citation>
    <scope>NUCLEOTIDE SEQUENCE [LARGE SCALE GENOMIC DNA]</scope>
</reference>
<name>A0A9P1CSM7_9DINO</name>
<evidence type="ECO:0000313" key="4">
    <source>
        <dbReference type="Proteomes" id="UP001152797"/>
    </source>
</evidence>
<feature type="compositionally biased region" description="Basic and acidic residues" evidence="1">
    <location>
        <begin position="16"/>
        <end position="29"/>
    </location>
</feature>
<accession>A0A9P1CSM7</accession>
<dbReference type="Proteomes" id="UP001152797">
    <property type="component" value="Unassembled WGS sequence"/>
</dbReference>
<gene>
    <name evidence="2" type="ORF">C1SCF055_LOCUS23076</name>
</gene>
<sequence length="601" mass="68021">MRLYKTWVETYEKNEEIHAEGVETRREAEGDYDGMGSTPIPPGDSQAVPKAKPKPKPKSSAPKVKTDEQLARAAVVKANANLLEISQWDYKLANASVPKVVRDAYVSSMETEGKELRDAKTAVELALSLGQSLKESTEKLESANENYRKSSGQVKKACDHSFADFLISSLGRGATSCAELQKAAHASVKEAEANKGGLSNLTRKIASLGNWGKWPQNIERDLTVLLQLPAAPLFLEIPVRSNINRKDVVMGKLPIIPPHALFHYLHVSWWLKDLNSTFPQSSGGPAWLCELRGDWKWSREAFALSTHWGAREICHLCAAKCPAHPNVQQRWTNLDREFPRRSAVNAMASCFKWPHPICGLPGFQVAQIRFCSMHIVNLGILQNLTGSLISLLFQHGFFGQGNMENHLRELSSRFRAWARVTKIEHSQGFISSGMLHMQDGYPHLTVKAWNGQVLLVFLDRCLTALVAAGAQDQEIQLAHLATRAMTCWFDRLARFPRLLSQAQGNEISNFGFRFLRLYRQLAILSVLRSVARWRLLPKVHPFRHMNEDMRHRLYNYRYCHTFKDEDNVGVCKKLAERVAKGDLMEYRIMTRFLLRVGSWVP</sequence>
<organism evidence="2">
    <name type="scientific">Cladocopium goreaui</name>
    <dbReference type="NCBI Taxonomy" id="2562237"/>
    <lineage>
        <taxon>Eukaryota</taxon>
        <taxon>Sar</taxon>
        <taxon>Alveolata</taxon>
        <taxon>Dinophyceae</taxon>
        <taxon>Suessiales</taxon>
        <taxon>Symbiodiniaceae</taxon>
        <taxon>Cladocopium</taxon>
    </lineage>
</organism>
<evidence type="ECO:0000256" key="1">
    <source>
        <dbReference type="SAM" id="MobiDB-lite"/>
    </source>
</evidence>
<dbReference type="OrthoDB" id="443685at2759"/>
<keyword evidence="4" id="KW-1185">Reference proteome</keyword>
<evidence type="ECO:0000313" key="2">
    <source>
        <dbReference type="EMBL" id="CAI3996613.1"/>
    </source>
</evidence>